<name>A0ABD0LKD3_9CAEN</name>
<proteinExistence type="predicted"/>
<keyword evidence="2" id="KW-1185">Reference proteome</keyword>
<evidence type="ECO:0000313" key="1">
    <source>
        <dbReference type="EMBL" id="KAK7499762.1"/>
    </source>
</evidence>
<organism evidence="1 2">
    <name type="scientific">Batillaria attramentaria</name>
    <dbReference type="NCBI Taxonomy" id="370345"/>
    <lineage>
        <taxon>Eukaryota</taxon>
        <taxon>Metazoa</taxon>
        <taxon>Spiralia</taxon>
        <taxon>Lophotrochozoa</taxon>
        <taxon>Mollusca</taxon>
        <taxon>Gastropoda</taxon>
        <taxon>Caenogastropoda</taxon>
        <taxon>Sorbeoconcha</taxon>
        <taxon>Cerithioidea</taxon>
        <taxon>Batillariidae</taxon>
        <taxon>Batillaria</taxon>
    </lineage>
</organism>
<sequence length="230" mass="25379">MWIRIRLRSCNCPFGQGHILSLCHSFPCRLSVLKPRPHPQSPNGDSRSVVPFCSRHFQREAVLLLSEEQDHILFEVVNEAATVIKPEDHLDQTSASCMMALESASRRNFPQWLSLFSAVPEARSARGSVSSAQEFEVRSICDSGSRIQRRPTAITHVTISGLFSSASALDLLRLVATHDYARLEALSSSGEPKRPVPMGASNGSFVKINGRLLSRGLHTIFNTDGIEGQK</sequence>
<comment type="caution">
    <text evidence="1">The sequence shown here is derived from an EMBL/GenBank/DDBJ whole genome shotgun (WGS) entry which is preliminary data.</text>
</comment>
<feature type="non-terminal residue" evidence="1">
    <location>
        <position position="230"/>
    </location>
</feature>
<reference evidence="1 2" key="1">
    <citation type="journal article" date="2023" name="Sci. Data">
        <title>Genome assembly of the Korean intertidal mud-creeper Batillaria attramentaria.</title>
        <authorList>
            <person name="Patra A.K."/>
            <person name="Ho P.T."/>
            <person name="Jun S."/>
            <person name="Lee S.J."/>
            <person name="Kim Y."/>
            <person name="Won Y.J."/>
        </authorList>
    </citation>
    <scope>NUCLEOTIDE SEQUENCE [LARGE SCALE GENOMIC DNA]</scope>
    <source>
        <strain evidence="1">Wonlab-2016</strain>
    </source>
</reference>
<evidence type="ECO:0000313" key="2">
    <source>
        <dbReference type="Proteomes" id="UP001519460"/>
    </source>
</evidence>
<gene>
    <name evidence="1" type="ORF">BaRGS_00009103</name>
</gene>
<dbReference type="Proteomes" id="UP001519460">
    <property type="component" value="Unassembled WGS sequence"/>
</dbReference>
<accession>A0ABD0LKD3</accession>
<protein>
    <submittedName>
        <fullName evidence="1">Uncharacterized protein</fullName>
    </submittedName>
</protein>
<dbReference type="EMBL" id="JACVVK020000042">
    <property type="protein sequence ID" value="KAK7499762.1"/>
    <property type="molecule type" value="Genomic_DNA"/>
</dbReference>
<dbReference type="AlphaFoldDB" id="A0ABD0LKD3"/>